<dbReference type="Pfam" id="PF00403">
    <property type="entry name" value="HMA"/>
    <property type="match status" value="1"/>
</dbReference>
<dbReference type="Gene3D" id="3.30.70.100">
    <property type="match status" value="1"/>
</dbReference>
<dbReference type="InterPro" id="IPR036163">
    <property type="entry name" value="HMA_dom_sf"/>
</dbReference>
<dbReference type="EMBL" id="JANUCP010000001">
    <property type="protein sequence ID" value="MCS3918117.1"/>
    <property type="molecule type" value="Genomic_DNA"/>
</dbReference>
<proteinExistence type="predicted"/>
<gene>
    <name evidence="3" type="ORF">M2350_000514</name>
</gene>
<name>A0ABT2EJL5_9BACT</name>
<dbReference type="InterPro" id="IPR017969">
    <property type="entry name" value="Heavy-metal-associated_CS"/>
</dbReference>
<feature type="domain" description="HMA" evidence="2">
    <location>
        <begin position="31"/>
        <end position="97"/>
    </location>
</feature>
<sequence length="208" mass="23091">MRWLAVIAGIAVLGGVAMAQKQERQQKAKATIVAFVVDGMHCDNCAVNLTRALKSVRGIQDASVSFKEKRAVVKLDEKANLVSAIEQVHKTVPYRLALLLPIENWANVDRGKAVKTVKEVRGVLEAKEHEQGILVTFQPKASVRYQDLIATLSRAGFKLSDHQKLNIHQTSHQHRNDHQCECCEEGEKSAQPRHHQHERGESGCCSGC</sequence>
<dbReference type="Proteomes" id="UP001204798">
    <property type="component" value="Unassembled WGS sequence"/>
</dbReference>
<comment type="caution">
    <text evidence="3">The sequence shown here is derived from an EMBL/GenBank/DDBJ whole genome shotgun (WGS) entry which is preliminary data.</text>
</comment>
<dbReference type="PROSITE" id="PS01047">
    <property type="entry name" value="HMA_1"/>
    <property type="match status" value="1"/>
</dbReference>
<keyword evidence="4" id="KW-1185">Reference proteome</keyword>
<reference evidence="3 4" key="1">
    <citation type="submission" date="2022-08" db="EMBL/GenBank/DDBJ databases">
        <title>Bacterial and archaeal communities from various locations to study Microbial Dark Matter (Phase II).</title>
        <authorList>
            <person name="Stepanauskas R."/>
        </authorList>
    </citation>
    <scope>NUCLEOTIDE SEQUENCE [LARGE SCALE GENOMIC DNA]</scope>
    <source>
        <strain evidence="3 4">PD1</strain>
    </source>
</reference>
<evidence type="ECO:0000313" key="4">
    <source>
        <dbReference type="Proteomes" id="UP001204798"/>
    </source>
</evidence>
<evidence type="ECO:0000313" key="3">
    <source>
        <dbReference type="EMBL" id="MCS3918117.1"/>
    </source>
</evidence>
<dbReference type="CDD" id="cd00371">
    <property type="entry name" value="HMA"/>
    <property type="match status" value="1"/>
</dbReference>
<dbReference type="PROSITE" id="PS50846">
    <property type="entry name" value="HMA_2"/>
    <property type="match status" value="1"/>
</dbReference>
<accession>A0ABT2EJL5</accession>
<evidence type="ECO:0000259" key="2">
    <source>
        <dbReference type="PROSITE" id="PS50846"/>
    </source>
</evidence>
<dbReference type="RefSeq" id="WP_259093546.1">
    <property type="nucleotide sequence ID" value="NZ_CP130454.1"/>
</dbReference>
<keyword evidence="1" id="KW-0479">Metal-binding</keyword>
<protein>
    <submittedName>
        <fullName evidence="3">Copper chaperone CopZ</fullName>
    </submittedName>
</protein>
<dbReference type="InterPro" id="IPR006121">
    <property type="entry name" value="HMA_dom"/>
</dbReference>
<dbReference type="SUPFAM" id="SSF55008">
    <property type="entry name" value="HMA, heavy metal-associated domain"/>
    <property type="match status" value="1"/>
</dbReference>
<evidence type="ECO:0000256" key="1">
    <source>
        <dbReference type="ARBA" id="ARBA00022723"/>
    </source>
</evidence>
<organism evidence="3 4">
    <name type="scientific">Candidatus Fervidibacter sacchari</name>
    <dbReference type="NCBI Taxonomy" id="1448929"/>
    <lineage>
        <taxon>Bacteria</taxon>
        <taxon>Candidatus Fervidibacterota</taxon>
        <taxon>Candidatus Fervidibacter</taxon>
    </lineage>
</organism>